<evidence type="ECO:0000313" key="4">
    <source>
        <dbReference type="Proteomes" id="UP000664578"/>
    </source>
</evidence>
<sequence>MYVHNEVKVLKQPLTEKKFALSTLLIFLLPSLLGIFLFIVPFSYKGELTIPIAILANAVQAMLESQLPLIMTIIVVATAVFTILFKLTKPDFIKNSPFLSSLFLVSWVWTITRLVGAVYVILTYFKIGPEAVWSENTGGTLLYDLIPVLFSVFLFAGLLLPLLLNFGLLELCGALFTKFMRPIFTLPGRSSIDCLASWLGDGTIGVLLTSKQYEEGYYTKREAAVIGTTFSVVSITFTIVILSYLKLEAYIIPYYLTVLLIGLVSAIIMPRIPPLSKKPDTYHENAKDHTVADETIPKEHTSFSWGMKKALDRAENNTGVKAFFKDGIQNILDMWMGVVPIVMAIGTTALIIAEYTPLFKWIGLPFEPLLALLQVPEAAEAAQTMVVGFADMFLPAVIGSSIESELTRFVIACVSVTQLIYMSEVGGLLLGSKIPIKFMDLVIIFILRTLITLPIAVIVANLLF</sequence>
<reference evidence="3" key="1">
    <citation type="submission" date="2020-12" db="EMBL/GenBank/DDBJ databases">
        <title>PHA producing bacteria isolated from mangrove.</title>
        <authorList>
            <person name="Zheng W."/>
            <person name="Yu S."/>
            <person name="Huang Y."/>
        </authorList>
    </citation>
    <scope>NUCLEOTIDE SEQUENCE</scope>
    <source>
        <strain evidence="3">GN22-4</strain>
    </source>
</reference>
<feature type="transmembrane region" description="Helical" evidence="1">
    <location>
        <begin position="99"/>
        <end position="125"/>
    </location>
</feature>
<name>A0A8I1MI80_9BACI</name>
<feature type="transmembrane region" description="Helical" evidence="1">
    <location>
        <begin position="145"/>
        <end position="171"/>
    </location>
</feature>
<feature type="transmembrane region" description="Helical" evidence="1">
    <location>
        <begin position="223"/>
        <end position="245"/>
    </location>
</feature>
<dbReference type="Proteomes" id="UP000664578">
    <property type="component" value="Unassembled WGS sequence"/>
</dbReference>
<feature type="transmembrane region" description="Helical" evidence="1">
    <location>
        <begin position="20"/>
        <end position="40"/>
    </location>
</feature>
<evidence type="ECO:0000259" key="2">
    <source>
        <dbReference type="Pfam" id="PF07670"/>
    </source>
</evidence>
<keyword evidence="1" id="KW-1133">Transmembrane helix</keyword>
<feature type="transmembrane region" description="Helical" evidence="1">
    <location>
        <begin position="251"/>
        <end position="269"/>
    </location>
</feature>
<keyword evidence="1" id="KW-0812">Transmembrane</keyword>
<comment type="caution">
    <text evidence="3">The sequence shown here is derived from an EMBL/GenBank/DDBJ whole genome shotgun (WGS) entry which is preliminary data.</text>
</comment>
<dbReference type="EMBL" id="JAEMWV010000009">
    <property type="protein sequence ID" value="MBN8253331.1"/>
    <property type="molecule type" value="Genomic_DNA"/>
</dbReference>
<protein>
    <submittedName>
        <fullName evidence="3">YjiH family protein</fullName>
    </submittedName>
</protein>
<feature type="transmembrane region" description="Helical" evidence="1">
    <location>
        <begin position="69"/>
        <end position="87"/>
    </location>
</feature>
<feature type="transmembrane region" description="Helical" evidence="1">
    <location>
        <begin position="331"/>
        <end position="353"/>
    </location>
</feature>
<feature type="transmembrane region" description="Helical" evidence="1">
    <location>
        <begin position="409"/>
        <end position="430"/>
    </location>
</feature>
<proteinExistence type="predicted"/>
<feature type="domain" description="Nucleoside transporter/FeoB GTPase Gate" evidence="2">
    <location>
        <begin position="148"/>
        <end position="245"/>
    </location>
</feature>
<gene>
    <name evidence="3" type="ORF">JF537_17305</name>
</gene>
<feature type="transmembrane region" description="Helical" evidence="1">
    <location>
        <begin position="442"/>
        <end position="463"/>
    </location>
</feature>
<evidence type="ECO:0000313" key="3">
    <source>
        <dbReference type="EMBL" id="MBN8253331.1"/>
    </source>
</evidence>
<keyword evidence="1" id="KW-0472">Membrane</keyword>
<accession>A0A8I1MI80</accession>
<dbReference type="Pfam" id="PF07670">
    <property type="entry name" value="Gate"/>
    <property type="match status" value="1"/>
</dbReference>
<evidence type="ECO:0000256" key="1">
    <source>
        <dbReference type="SAM" id="Phobius"/>
    </source>
</evidence>
<organism evidence="3 4">
    <name type="scientific">Priestia flexa</name>
    <dbReference type="NCBI Taxonomy" id="86664"/>
    <lineage>
        <taxon>Bacteria</taxon>
        <taxon>Bacillati</taxon>
        <taxon>Bacillota</taxon>
        <taxon>Bacilli</taxon>
        <taxon>Bacillales</taxon>
        <taxon>Bacillaceae</taxon>
        <taxon>Priestia</taxon>
    </lineage>
</organism>
<dbReference type="AlphaFoldDB" id="A0A8I1MI80"/>
<dbReference type="InterPro" id="IPR011642">
    <property type="entry name" value="Gate_dom"/>
</dbReference>